<protein>
    <submittedName>
        <fullName evidence="1">Uncharacterized protein</fullName>
    </submittedName>
</protein>
<comment type="caution">
    <text evidence="1">The sequence shown here is derived from an EMBL/GenBank/DDBJ whole genome shotgun (WGS) entry which is preliminary data.</text>
</comment>
<dbReference type="AlphaFoldDB" id="A0AAD6BB00"/>
<evidence type="ECO:0000313" key="2">
    <source>
        <dbReference type="Proteomes" id="UP001219934"/>
    </source>
</evidence>
<name>A0AAD6BB00_9TELE</name>
<reference evidence="1" key="1">
    <citation type="submission" date="2022-11" db="EMBL/GenBank/DDBJ databases">
        <title>Chromosome-level genome of Pogonophryne albipinna.</title>
        <authorList>
            <person name="Jo E."/>
        </authorList>
    </citation>
    <scope>NUCLEOTIDE SEQUENCE</scope>
    <source>
        <strain evidence="1">SGF0006</strain>
        <tissue evidence="1">Muscle</tissue>
    </source>
</reference>
<gene>
    <name evidence="1" type="ORF">JOQ06_011252</name>
</gene>
<accession>A0AAD6BB00</accession>
<dbReference type="Proteomes" id="UP001219934">
    <property type="component" value="Unassembled WGS sequence"/>
</dbReference>
<proteinExistence type="predicted"/>
<evidence type="ECO:0000313" key="1">
    <source>
        <dbReference type="EMBL" id="KAJ4941369.1"/>
    </source>
</evidence>
<organism evidence="1 2">
    <name type="scientific">Pogonophryne albipinna</name>
    <dbReference type="NCBI Taxonomy" id="1090488"/>
    <lineage>
        <taxon>Eukaryota</taxon>
        <taxon>Metazoa</taxon>
        <taxon>Chordata</taxon>
        <taxon>Craniata</taxon>
        <taxon>Vertebrata</taxon>
        <taxon>Euteleostomi</taxon>
        <taxon>Actinopterygii</taxon>
        <taxon>Neopterygii</taxon>
        <taxon>Teleostei</taxon>
        <taxon>Neoteleostei</taxon>
        <taxon>Acanthomorphata</taxon>
        <taxon>Eupercaria</taxon>
        <taxon>Perciformes</taxon>
        <taxon>Notothenioidei</taxon>
        <taxon>Pogonophryne</taxon>
    </lineage>
</organism>
<sequence length="70" mass="7226">MATAAVSAPAGPSPGSGTELVRGQAFDVGPRYTNLSYIGEGAYGMVCEELQSAVLDRGHNQLVVVYSPPD</sequence>
<dbReference type="EMBL" id="JAPTMU010000006">
    <property type="protein sequence ID" value="KAJ4941369.1"/>
    <property type="molecule type" value="Genomic_DNA"/>
</dbReference>
<keyword evidence="2" id="KW-1185">Reference proteome</keyword>
<dbReference type="Gene3D" id="3.30.200.20">
    <property type="entry name" value="Phosphorylase Kinase, domain 1"/>
    <property type="match status" value="1"/>
</dbReference>